<dbReference type="EMBL" id="JACRUP010000004">
    <property type="protein sequence ID" value="MBC5851020.1"/>
    <property type="molecule type" value="Genomic_DNA"/>
</dbReference>
<reference evidence="3" key="1">
    <citation type="submission" date="2020-08" db="EMBL/GenBank/DDBJ databases">
        <title>Genome Sequencing and Pan-Genome Analysis of Migratory bird Vibrio Strains, Inner Mongolia.</title>
        <authorList>
            <person name="Zheng L."/>
        </authorList>
    </citation>
    <scope>NUCLEOTIDE SEQUENCE</scope>
    <source>
        <strain evidence="3">M13F</strain>
    </source>
</reference>
<comment type="caution">
    <text evidence="3">The sequence shown here is derived from an EMBL/GenBank/DDBJ whole genome shotgun (WGS) entry which is preliminary data.</text>
</comment>
<evidence type="ECO:0000256" key="2">
    <source>
        <dbReference type="ARBA" id="ARBA00023295"/>
    </source>
</evidence>
<dbReference type="Proteomes" id="UP000615796">
    <property type="component" value="Unassembled WGS sequence"/>
</dbReference>
<dbReference type="AlphaFoldDB" id="A0A9X0RA32"/>
<dbReference type="InterPro" id="IPR050985">
    <property type="entry name" value="Alpha-glycosidase_related"/>
</dbReference>
<dbReference type="GO" id="GO:0004557">
    <property type="term" value="F:alpha-galactosidase activity"/>
    <property type="evidence" value="ECO:0007669"/>
    <property type="project" value="InterPro"/>
</dbReference>
<dbReference type="InterPro" id="IPR002252">
    <property type="entry name" value="Glyco_hydro_36"/>
</dbReference>
<dbReference type="InterPro" id="IPR017853">
    <property type="entry name" value="GH"/>
</dbReference>
<sequence>MSSLTLPCQREIDLSSELNVVLQDNEWHFSYLGCDSVPISDRYVLFRMALNSDPHARVIGDGFQMLAQTAGTVSHPLDVGRCPDNDQSYRLYASHANKRYYNYLVIEDKDQYQLVGFTSCQRFAGYFELVVEEETTYLIAAIDGEQTLPSDWPNNRLESLIVLQHSSLAEIYQQYAQAIQRHHRSRDGVTQLAPIGWCSWYAYYAEVNEQHIRANLSAMQGELAEVEWVLLDDGYQAFMGDWLTPSEKFSGGVKALLQSIKAAGKKPAIWLAPFIAQPESALFQQHPDWFVKNHQGQPLKAEDVTYGGWRCTPWYVLDGSHPQAQAYLTHVIKTMREEWGVELFKLDANYWGTLKGFRYQSGVTGVEAYRMGMQAIAQGAGEAWLLGCNAPMWPSLGLVDAMRVSDDVERRRQRFAQIAKEIFYRSWQHRQLWQIDPDCATLVSLADQATDLASYEFHRNVLLACGGVLLSGDPLTELTSFAKSSLQQLIARQHQTQETSTPTSLALNHWRLALTPNHELHCLFNDQATSQHYTLTATQPVDWYDYWSGEKLVQQPAQVLDVSLAGGLTSRAIVASTERTHSSYRE</sequence>
<evidence type="ECO:0000313" key="4">
    <source>
        <dbReference type="Proteomes" id="UP000615796"/>
    </source>
</evidence>
<keyword evidence="1" id="KW-0378">Hydrolase</keyword>
<evidence type="ECO:0000313" key="3">
    <source>
        <dbReference type="EMBL" id="MBC5851020.1"/>
    </source>
</evidence>
<dbReference type="Gene3D" id="3.20.20.70">
    <property type="entry name" value="Aldolase class I"/>
    <property type="match status" value="1"/>
</dbReference>
<keyword evidence="4" id="KW-1185">Reference proteome</keyword>
<dbReference type="RefSeq" id="WP_187025849.1">
    <property type="nucleotide sequence ID" value="NZ_JACRUP010000004.1"/>
</dbReference>
<dbReference type="CDD" id="cd14791">
    <property type="entry name" value="GH36"/>
    <property type="match status" value="1"/>
</dbReference>
<organism evidence="3 4">
    <name type="scientific">Vibrio metschnikovii</name>
    <dbReference type="NCBI Taxonomy" id="28172"/>
    <lineage>
        <taxon>Bacteria</taxon>
        <taxon>Pseudomonadati</taxon>
        <taxon>Pseudomonadota</taxon>
        <taxon>Gammaproteobacteria</taxon>
        <taxon>Vibrionales</taxon>
        <taxon>Vibrionaceae</taxon>
        <taxon>Vibrio</taxon>
    </lineage>
</organism>
<dbReference type="SUPFAM" id="SSF51445">
    <property type="entry name" value="(Trans)glycosidases"/>
    <property type="match status" value="1"/>
</dbReference>
<dbReference type="Pfam" id="PF02065">
    <property type="entry name" value="Melibiase"/>
    <property type="match status" value="1"/>
</dbReference>
<protein>
    <submittedName>
        <fullName evidence="3">Alpha-galactosidase</fullName>
    </submittedName>
</protein>
<keyword evidence="2" id="KW-0326">Glycosidase</keyword>
<dbReference type="PANTHER" id="PTHR43053:SF3">
    <property type="entry name" value="ALPHA-GALACTOSIDASE C-RELATED"/>
    <property type="match status" value="1"/>
</dbReference>
<dbReference type="PANTHER" id="PTHR43053">
    <property type="entry name" value="GLYCOSIDASE FAMILY 31"/>
    <property type="match status" value="1"/>
</dbReference>
<name>A0A9X0RA32_VIBME</name>
<gene>
    <name evidence="3" type="ORF">H8Q88_08570</name>
</gene>
<evidence type="ECO:0000256" key="1">
    <source>
        <dbReference type="ARBA" id="ARBA00022801"/>
    </source>
</evidence>
<accession>A0A9X0RA32</accession>
<dbReference type="GO" id="GO:0016052">
    <property type="term" value="P:carbohydrate catabolic process"/>
    <property type="evidence" value="ECO:0007669"/>
    <property type="project" value="InterPro"/>
</dbReference>
<proteinExistence type="predicted"/>
<dbReference type="InterPro" id="IPR013785">
    <property type="entry name" value="Aldolase_TIM"/>
</dbReference>